<gene>
    <name evidence="2" type="ORF">EUGRSUZ_H01217</name>
</gene>
<evidence type="ECO:0000313" key="2">
    <source>
        <dbReference type="EMBL" id="KCW58561.1"/>
    </source>
</evidence>
<accession>A0A059AY41</accession>
<dbReference type="AlphaFoldDB" id="A0A059AY41"/>
<organism evidence="2">
    <name type="scientific">Eucalyptus grandis</name>
    <name type="common">Flooded gum</name>
    <dbReference type="NCBI Taxonomy" id="71139"/>
    <lineage>
        <taxon>Eukaryota</taxon>
        <taxon>Viridiplantae</taxon>
        <taxon>Streptophyta</taxon>
        <taxon>Embryophyta</taxon>
        <taxon>Tracheophyta</taxon>
        <taxon>Spermatophyta</taxon>
        <taxon>Magnoliopsida</taxon>
        <taxon>eudicotyledons</taxon>
        <taxon>Gunneridae</taxon>
        <taxon>Pentapetalae</taxon>
        <taxon>rosids</taxon>
        <taxon>malvids</taxon>
        <taxon>Myrtales</taxon>
        <taxon>Myrtaceae</taxon>
        <taxon>Myrtoideae</taxon>
        <taxon>Eucalypteae</taxon>
        <taxon>Eucalyptus</taxon>
    </lineage>
</organism>
<proteinExistence type="predicted"/>
<dbReference type="Gramene" id="KCW58561">
    <property type="protein sequence ID" value="KCW58561"/>
    <property type="gene ID" value="EUGRSUZ_H01217"/>
</dbReference>
<feature type="region of interest" description="Disordered" evidence="1">
    <location>
        <begin position="21"/>
        <end position="43"/>
    </location>
</feature>
<dbReference type="EMBL" id="KK198760">
    <property type="protein sequence ID" value="KCW58561.1"/>
    <property type="molecule type" value="Genomic_DNA"/>
</dbReference>
<protein>
    <submittedName>
        <fullName evidence="2">Uncharacterized protein</fullName>
    </submittedName>
</protein>
<evidence type="ECO:0000256" key="1">
    <source>
        <dbReference type="SAM" id="MobiDB-lite"/>
    </source>
</evidence>
<dbReference type="InParanoid" id="A0A059AY41"/>
<sequence>MLRRRRRLNLEHLGHYTTCKKTTRCSKIPRPRPRRRRHRHRHHLRRTPCYQRGWDLALWRDRRRPPPNRRWLP</sequence>
<name>A0A059AY41_EUCGR</name>
<reference evidence="2" key="1">
    <citation type="submission" date="2013-07" db="EMBL/GenBank/DDBJ databases">
        <title>The genome of Eucalyptus grandis.</title>
        <authorList>
            <person name="Schmutz J."/>
            <person name="Hayes R."/>
            <person name="Myburg A."/>
            <person name="Tuskan G."/>
            <person name="Grattapaglia D."/>
            <person name="Rokhsar D.S."/>
        </authorList>
    </citation>
    <scope>NUCLEOTIDE SEQUENCE</scope>
    <source>
        <tissue evidence="2">Leaf extractions</tissue>
    </source>
</reference>